<organism evidence="1 2">
    <name type="scientific">Colletotrichum paranaense</name>
    <dbReference type="NCBI Taxonomy" id="1914294"/>
    <lineage>
        <taxon>Eukaryota</taxon>
        <taxon>Fungi</taxon>
        <taxon>Dikarya</taxon>
        <taxon>Ascomycota</taxon>
        <taxon>Pezizomycotina</taxon>
        <taxon>Sordariomycetes</taxon>
        <taxon>Hypocreomycetidae</taxon>
        <taxon>Glomerellales</taxon>
        <taxon>Glomerellaceae</taxon>
        <taxon>Colletotrichum</taxon>
        <taxon>Colletotrichum acutatum species complex</taxon>
    </lineage>
</organism>
<name>A0ABQ9SDQ3_9PEZI</name>
<keyword evidence="2" id="KW-1185">Reference proteome</keyword>
<evidence type="ECO:0000313" key="2">
    <source>
        <dbReference type="Proteomes" id="UP001241169"/>
    </source>
</evidence>
<proteinExistence type="predicted"/>
<sequence length="39" mass="4615">MVVTLVRWWCRWRPGPRAAAVRRPRAALSPTNHRALRYS</sequence>
<dbReference type="Proteomes" id="UP001241169">
    <property type="component" value="Unassembled WGS sequence"/>
</dbReference>
<comment type="caution">
    <text evidence="1">The sequence shown here is derived from an EMBL/GenBank/DDBJ whole genome shotgun (WGS) entry which is preliminary data.</text>
</comment>
<protein>
    <submittedName>
        <fullName evidence="1">Uncharacterized protein</fullName>
    </submittedName>
</protein>
<dbReference type="EMBL" id="MOPA01000008">
    <property type="protein sequence ID" value="KAK1533619.1"/>
    <property type="molecule type" value="Genomic_DNA"/>
</dbReference>
<reference evidence="1 2" key="1">
    <citation type="submission" date="2016-10" db="EMBL/GenBank/DDBJ databases">
        <title>The genome sequence of Colletotrichum fioriniae PJ7.</title>
        <authorList>
            <person name="Baroncelli R."/>
        </authorList>
    </citation>
    <scope>NUCLEOTIDE SEQUENCE [LARGE SCALE GENOMIC DNA]</scope>
    <source>
        <strain evidence="1 2">IMI 384185</strain>
    </source>
</reference>
<gene>
    <name evidence="1" type="ORF">CPAR01_10327</name>
</gene>
<dbReference type="GeneID" id="85378487"/>
<dbReference type="RefSeq" id="XP_060346770.1">
    <property type="nucleotide sequence ID" value="XM_060494588.1"/>
</dbReference>
<evidence type="ECO:0000313" key="1">
    <source>
        <dbReference type="EMBL" id="KAK1533619.1"/>
    </source>
</evidence>
<accession>A0ABQ9SDQ3</accession>